<keyword evidence="2" id="KW-1185">Reference proteome</keyword>
<accession>A0A550BSB3</accession>
<organism evidence="1 2">
    <name type="scientific">Schizophyllum amplum</name>
    <dbReference type="NCBI Taxonomy" id="97359"/>
    <lineage>
        <taxon>Eukaryota</taxon>
        <taxon>Fungi</taxon>
        <taxon>Dikarya</taxon>
        <taxon>Basidiomycota</taxon>
        <taxon>Agaricomycotina</taxon>
        <taxon>Agaricomycetes</taxon>
        <taxon>Agaricomycetidae</taxon>
        <taxon>Agaricales</taxon>
        <taxon>Schizophyllaceae</taxon>
        <taxon>Schizophyllum</taxon>
    </lineage>
</organism>
<sequence length="77" mass="8600">MFYALGLCVCVGRALLYCLFRTFFDHLALHSTRSRISMDDTRLIRPVQVIPTSLKTPSTGRATATSLPVELLKAEQT</sequence>
<comment type="caution">
    <text evidence="1">The sequence shown here is derived from an EMBL/GenBank/DDBJ whole genome shotgun (WGS) entry which is preliminary data.</text>
</comment>
<dbReference type="AlphaFoldDB" id="A0A550BSB3"/>
<proteinExistence type="predicted"/>
<name>A0A550BSB3_9AGAR</name>
<evidence type="ECO:0000313" key="1">
    <source>
        <dbReference type="EMBL" id="TRM55420.1"/>
    </source>
</evidence>
<reference evidence="1 2" key="1">
    <citation type="journal article" date="2019" name="New Phytol.">
        <title>Comparative genomics reveals unique wood-decay strategies and fruiting body development in the Schizophyllaceae.</title>
        <authorList>
            <person name="Almasi E."/>
            <person name="Sahu N."/>
            <person name="Krizsan K."/>
            <person name="Balint B."/>
            <person name="Kovacs G.M."/>
            <person name="Kiss B."/>
            <person name="Cseklye J."/>
            <person name="Drula E."/>
            <person name="Henrissat B."/>
            <person name="Nagy I."/>
            <person name="Chovatia M."/>
            <person name="Adam C."/>
            <person name="LaButti K."/>
            <person name="Lipzen A."/>
            <person name="Riley R."/>
            <person name="Grigoriev I.V."/>
            <person name="Nagy L.G."/>
        </authorList>
    </citation>
    <scope>NUCLEOTIDE SEQUENCE [LARGE SCALE GENOMIC DNA]</scope>
    <source>
        <strain evidence="1 2">NL-1724</strain>
    </source>
</reference>
<protein>
    <submittedName>
        <fullName evidence="1">Uncharacterized protein</fullName>
    </submittedName>
</protein>
<evidence type="ECO:0000313" key="2">
    <source>
        <dbReference type="Proteomes" id="UP000320762"/>
    </source>
</evidence>
<gene>
    <name evidence="1" type="ORF">BD626DRAFT_527084</name>
</gene>
<dbReference type="Proteomes" id="UP000320762">
    <property type="component" value="Unassembled WGS sequence"/>
</dbReference>
<dbReference type="EMBL" id="VDMD01000151">
    <property type="protein sequence ID" value="TRM55420.1"/>
    <property type="molecule type" value="Genomic_DNA"/>
</dbReference>